<evidence type="ECO:0000256" key="6">
    <source>
        <dbReference type="PIRNR" id="PIRNR002859"/>
    </source>
</evidence>
<evidence type="ECO:0000256" key="2">
    <source>
        <dbReference type="ARBA" id="ARBA00022729"/>
    </source>
</evidence>
<dbReference type="InterPro" id="IPR008874">
    <property type="entry name" value="TraT_complement-R"/>
</dbReference>
<proteinExistence type="predicted"/>
<feature type="signal peptide" evidence="6">
    <location>
        <begin position="1"/>
        <end position="27"/>
    </location>
</feature>
<feature type="region of interest" description="Disordered" evidence="7">
    <location>
        <begin position="181"/>
        <end position="208"/>
    </location>
</feature>
<protein>
    <submittedName>
        <fullName evidence="8">Lipoprotein YlpA</fullName>
    </submittedName>
</protein>
<evidence type="ECO:0000256" key="7">
    <source>
        <dbReference type="SAM" id="MobiDB-lite"/>
    </source>
</evidence>
<dbReference type="RefSeq" id="WP_201695905.1">
    <property type="nucleotide sequence ID" value="NZ_CAJHCQ010000004.1"/>
</dbReference>
<feature type="compositionally biased region" description="Polar residues" evidence="7">
    <location>
        <begin position="194"/>
        <end position="208"/>
    </location>
</feature>
<accession>A0ABM8NJE7</accession>
<name>A0ABM8NJE7_9BURK</name>
<evidence type="ECO:0000256" key="3">
    <source>
        <dbReference type="ARBA" id="ARBA00023136"/>
    </source>
</evidence>
<gene>
    <name evidence="8" type="primary">ylpA</name>
    <name evidence="8" type="ORF">LMG27952_02195</name>
</gene>
<keyword evidence="2 6" id="KW-0732">Signal</keyword>
<comment type="caution">
    <text evidence="8">The sequence shown here is derived from an EMBL/GenBank/DDBJ whole genome shotgun (WGS) entry which is preliminary data.</text>
</comment>
<evidence type="ECO:0000313" key="8">
    <source>
        <dbReference type="EMBL" id="CAD6528342.1"/>
    </source>
</evidence>
<keyword evidence="9" id="KW-1185">Reference proteome</keyword>
<evidence type="ECO:0000256" key="1">
    <source>
        <dbReference type="ARBA" id="ARBA00004459"/>
    </source>
</evidence>
<organism evidence="8 9">
    <name type="scientific">Paraburkholderia hiiakae</name>
    <dbReference type="NCBI Taxonomy" id="1081782"/>
    <lineage>
        <taxon>Bacteria</taxon>
        <taxon>Pseudomonadati</taxon>
        <taxon>Pseudomonadota</taxon>
        <taxon>Betaproteobacteria</taxon>
        <taxon>Burkholderiales</taxon>
        <taxon>Burkholderiaceae</taxon>
        <taxon>Paraburkholderia</taxon>
    </lineage>
</organism>
<keyword evidence="5 8" id="KW-0449">Lipoprotein</keyword>
<evidence type="ECO:0000256" key="4">
    <source>
        <dbReference type="ARBA" id="ARBA00023139"/>
    </source>
</evidence>
<comment type="subcellular location">
    <subcellularLocation>
        <location evidence="1">Cell outer membrane</location>
        <topology evidence="1">Lipid-anchor</topology>
    </subcellularLocation>
</comment>
<dbReference type="Proteomes" id="UP000656319">
    <property type="component" value="Unassembled WGS sequence"/>
</dbReference>
<dbReference type="PROSITE" id="PS51257">
    <property type="entry name" value="PROKAR_LIPOPROTEIN"/>
    <property type="match status" value="1"/>
</dbReference>
<keyword evidence="3 6" id="KW-0472">Membrane</keyword>
<feature type="chain" id="PRO_5045017133" evidence="6">
    <location>
        <begin position="28"/>
        <end position="252"/>
    </location>
</feature>
<feature type="compositionally biased region" description="Basic and acidic residues" evidence="7">
    <location>
        <begin position="181"/>
        <end position="193"/>
    </location>
</feature>
<dbReference type="EMBL" id="CAJHCQ010000004">
    <property type="protein sequence ID" value="CAD6528342.1"/>
    <property type="molecule type" value="Genomic_DNA"/>
</dbReference>
<keyword evidence="4" id="KW-0564">Palmitate</keyword>
<keyword evidence="6" id="KW-0998">Cell outer membrane</keyword>
<dbReference type="PIRSF" id="PIRSF002859">
    <property type="entry name" value="Lipo_traT"/>
    <property type="match status" value="1"/>
</dbReference>
<dbReference type="Pfam" id="PF05818">
    <property type="entry name" value="TraT"/>
    <property type="match status" value="1"/>
</dbReference>
<sequence>MKRYAKTIFVAASLAAMGSTSLLSGCAATQLAIEKRDLDVQTKLSDTIFLDPMAESKKTIFVQVRNTSDKPDFDIAADVTSAIAAKGYHVVTDPEKAQYILQANILQVGKVSESAAHMAFGGYGAPLGSAFLAAGAAVGMGARSGGAILGAGLAGGLIEMVANSAVKDVYFTAITDVQIRERQRSGTKSHESSMHNLHQGNSGGTTVTYAEDTDYRTYQTRVMSVANKVNLDFNDAVTPLRSGLVRVISGVF</sequence>
<evidence type="ECO:0000256" key="5">
    <source>
        <dbReference type="ARBA" id="ARBA00023288"/>
    </source>
</evidence>
<reference evidence="8 9" key="1">
    <citation type="submission" date="2020-10" db="EMBL/GenBank/DDBJ databases">
        <authorList>
            <person name="Peeters C."/>
        </authorList>
    </citation>
    <scope>NUCLEOTIDE SEQUENCE [LARGE SCALE GENOMIC DNA]</scope>
    <source>
        <strain evidence="8 9">LMG 27952</strain>
    </source>
</reference>
<evidence type="ECO:0000313" key="9">
    <source>
        <dbReference type="Proteomes" id="UP000656319"/>
    </source>
</evidence>